<evidence type="ECO:0000259" key="4">
    <source>
        <dbReference type="Pfam" id="PF20866"/>
    </source>
</evidence>
<dbReference type="EMBL" id="BAABLM010000001">
    <property type="protein sequence ID" value="GAA4663818.1"/>
    <property type="molecule type" value="Genomic_DNA"/>
</dbReference>
<dbReference type="Pfam" id="PF20866">
    <property type="entry name" value="MdcG_N"/>
    <property type="match status" value="1"/>
</dbReference>
<feature type="domain" description="Phosphoribosyl-dephospho-CoA transferase MdcG C-terminal" evidence="3">
    <location>
        <begin position="91"/>
        <end position="205"/>
    </location>
</feature>
<dbReference type="Proteomes" id="UP001501295">
    <property type="component" value="Unassembled WGS sequence"/>
</dbReference>
<evidence type="ECO:0000313" key="5">
    <source>
        <dbReference type="EMBL" id="GAA4663818.1"/>
    </source>
</evidence>
<evidence type="ECO:0000256" key="2">
    <source>
        <dbReference type="ARBA" id="ARBA00022695"/>
    </source>
</evidence>
<dbReference type="Pfam" id="PF10620">
    <property type="entry name" value="MdcG"/>
    <property type="match status" value="1"/>
</dbReference>
<reference evidence="6" key="1">
    <citation type="journal article" date="2019" name="Int. J. Syst. Evol. Microbiol.">
        <title>The Global Catalogue of Microorganisms (GCM) 10K type strain sequencing project: providing services to taxonomists for standard genome sequencing and annotation.</title>
        <authorList>
            <consortium name="The Broad Institute Genomics Platform"/>
            <consortium name="The Broad Institute Genome Sequencing Center for Infectious Disease"/>
            <person name="Wu L."/>
            <person name="Ma J."/>
        </authorList>
    </citation>
    <scope>NUCLEOTIDE SEQUENCE [LARGE SCALE GENOMIC DNA]</scope>
    <source>
        <strain evidence="6">JCM 18956</strain>
    </source>
</reference>
<proteinExistence type="predicted"/>
<feature type="domain" description="Phosphoribosyl-dephospho-CoA transferase MdcG N-terminal" evidence="4">
    <location>
        <begin position="10"/>
        <end position="79"/>
    </location>
</feature>
<evidence type="ECO:0000259" key="3">
    <source>
        <dbReference type="Pfam" id="PF10620"/>
    </source>
</evidence>
<evidence type="ECO:0000313" key="6">
    <source>
        <dbReference type="Proteomes" id="UP001501295"/>
    </source>
</evidence>
<keyword evidence="6" id="KW-1185">Reference proteome</keyword>
<dbReference type="RefSeq" id="WP_345371895.1">
    <property type="nucleotide sequence ID" value="NZ_BAABLM010000001.1"/>
</dbReference>
<keyword evidence="1" id="KW-0808">Transferase</keyword>
<name>A0ABP8VHF6_9MICO</name>
<dbReference type="NCBIfam" id="NF002332">
    <property type="entry name" value="PRK01293.1"/>
    <property type="match status" value="1"/>
</dbReference>
<dbReference type="NCBIfam" id="TIGR03135">
    <property type="entry name" value="malonate_mdcG"/>
    <property type="match status" value="1"/>
</dbReference>
<accession>A0ABP8VHF6</accession>
<dbReference type="InterPro" id="IPR048903">
    <property type="entry name" value="MdcG_N"/>
</dbReference>
<sequence length="211" mass="22508">MAVTDGRILRVHDLVRFRADDDTGLPPWVTREGTTVWGVVRRSPATTPGTTALGLRGPQRSERLPLEVRVHDIVEVVAPEDLAGRALESTVSPELAPSLAILSSASSETFGGLPWGPTGSAGFELATRLPAVRATSDLDLILRADQRLAREDAGAILRFLRTLPCLVDCLLETPRGAVALAEWAGPAGGSVLLRTPAGPVLTRDPWQDDAR</sequence>
<organism evidence="5 6">
    <name type="scientific">Frondihabitans cladoniiphilus</name>
    <dbReference type="NCBI Taxonomy" id="715785"/>
    <lineage>
        <taxon>Bacteria</taxon>
        <taxon>Bacillati</taxon>
        <taxon>Actinomycetota</taxon>
        <taxon>Actinomycetes</taxon>
        <taxon>Micrococcales</taxon>
        <taxon>Microbacteriaceae</taxon>
        <taxon>Frondihabitans</taxon>
    </lineage>
</organism>
<comment type="caution">
    <text evidence="5">The sequence shown here is derived from an EMBL/GenBank/DDBJ whole genome shotgun (WGS) entry which is preliminary data.</text>
</comment>
<gene>
    <name evidence="5" type="ORF">GCM10025780_00610</name>
</gene>
<protein>
    <submittedName>
        <fullName evidence="5">Malonate decarboxylase holo-ACP synthase</fullName>
    </submittedName>
</protein>
<evidence type="ECO:0000256" key="1">
    <source>
        <dbReference type="ARBA" id="ARBA00022679"/>
    </source>
</evidence>
<dbReference type="InterPro" id="IPR017557">
    <property type="entry name" value="Holo-ACP_synthase"/>
</dbReference>
<dbReference type="InterPro" id="IPR049180">
    <property type="entry name" value="MdcG_C"/>
</dbReference>
<keyword evidence="2" id="KW-0548">Nucleotidyltransferase</keyword>